<dbReference type="STRING" id="23.BEL05_05585"/>
<dbReference type="Proteomes" id="UP000095230">
    <property type="component" value="Unassembled WGS sequence"/>
</dbReference>
<dbReference type="AlphaFoldDB" id="A0A1E5IR50"/>
<feature type="transmembrane region" description="Helical" evidence="1">
    <location>
        <begin position="46"/>
        <end position="67"/>
    </location>
</feature>
<keyword evidence="1" id="KW-1133">Transmembrane helix</keyword>
<organism evidence="3 4">
    <name type="scientific">Shewanella colwelliana</name>
    <name type="common">Alteromonas colwelliana</name>
    <dbReference type="NCBI Taxonomy" id="23"/>
    <lineage>
        <taxon>Bacteria</taxon>
        <taxon>Pseudomonadati</taxon>
        <taxon>Pseudomonadota</taxon>
        <taxon>Gammaproteobacteria</taxon>
        <taxon>Alteromonadales</taxon>
        <taxon>Shewanellaceae</taxon>
        <taxon>Shewanella</taxon>
    </lineage>
</organism>
<reference evidence="2 5" key="2">
    <citation type="submission" date="2021-05" db="EMBL/GenBank/DDBJ databases">
        <title>Molecular characterization for Shewanella algae harboring chromosomal blaOXA-55-like strains isolated from clinical and environment sample.</title>
        <authorList>
            <person name="Ohama Y."/>
            <person name="Aoki K."/>
            <person name="Harada S."/>
            <person name="Moriya K."/>
            <person name="Ishii Y."/>
            <person name="Tateda K."/>
        </authorList>
    </citation>
    <scope>NUCLEOTIDE SEQUENCE [LARGE SCALE GENOMIC DNA]</scope>
    <source>
        <strain evidence="2 5">MBTL60-118</strain>
    </source>
</reference>
<dbReference type="RefSeq" id="WP_028763874.1">
    <property type="nucleotide sequence ID" value="NZ_BPEU01000001.1"/>
</dbReference>
<sequence length="105" mass="11506">MALVECPSCSKRISSVAKACPHCSSKLSGENESLNRISHIKRSNQLMNQSFFAMTLFIAGVVIWFWGGEPAEGVRATVAGACFVFGFVGYLIARVRIVLHKRKSV</sequence>
<evidence type="ECO:0008006" key="6">
    <source>
        <dbReference type="Google" id="ProtNLM"/>
    </source>
</evidence>
<feature type="transmembrane region" description="Helical" evidence="1">
    <location>
        <begin position="73"/>
        <end position="93"/>
    </location>
</feature>
<dbReference type="EMBL" id="BPEU01000001">
    <property type="protein sequence ID" value="GIU34313.1"/>
    <property type="molecule type" value="Genomic_DNA"/>
</dbReference>
<dbReference type="EMBL" id="MCBT01000048">
    <property type="protein sequence ID" value="OEG72443.1"/>
    <property type="molecule type" value="Genomic_DNA"/>
</dbReference>
<evidence type="ECO:0000313" key="3">
    <source>
        <dbReference type="EMBL" id="OEG72443.1"/>
    </source>
</evidence>
<gene>
    <name evidence="3" type="ORF">BEL05_05585</name>
    <name evidence="2" type="ORF">TUM3794_00440</name>
</gene>
<evidence type="ECO:0000256" key="1">
    <source>
        <dbReference type="SAM" id="Phobius"/>
    </source>
</evidence>
<evidence type="ECO:0000313" key="2">
    <source>
        <dbReference type="EMBL" id="GIU34313.1"/>
    </source>
</evidence>
<name>A0A1E5IR50_SHECO</name>
<comment type="caution">
    <text evidence="3">The sequence shown here is derived from an EMBL/GenBank/DDBJ whole genome shotgun (WGS) entry which is preliminary data.</text>
</comment>
<keyword evidence="1" id="KW-0812">Transmembrane</keyword>
<evidence type="ECO:0000313" key="5">
    <source>
        <dbReference type="Proteomes" id="UP000773469"/>
    </source>
</evidence>
<proteinExistence type="predicted"/>
<keyword evidence="1" id="KW-0472">Membrane</keyword>
<dbReference type="OrthoDB" id="8685152at2"/>
<accession>A0A1E5IR50</accession>
<reference evidence="3 4" key="1">
    <citation type="submission" date="2016-07" db="EMBL/GenBank/DDBJ databases">
        <title>Whole-genome of two Shewanella species isolated from a digestive organ of sea cucumber Apostichopus japonicus Selenka 1867.</title>
        <authorList>
            <person name="Hong H.-H."/>
            <person name="Choi H."/>
            <person name="Cheon S."/>
            <person name="Oh J.-S."/>
            <person name="Lee H.-G."/>
            <person name="Park C."/>
        </authorList>
    </citation>
    <scope>NUCLEOTIDE SEQUENCE [LARGE SCALE GENOMIC DNA]</scope>
    <source>
        <strain evidence="3 4">CSB03KR</strain>
    </source>
</reference>
<keyword evidence="5" id="KW-1185">Reference proteome</keyword>
<protein>
    <recommendedName>
        <fullName evidence="6">Zinc ribbon domain-containing protein</fullName>
    </recommendedName>
</protein>
<dbReference type="Proteomes" id="UP000773469">
    <property type="component" value="Unassembled WGS sequence"/>
</dbReference>
<evidence type="ECO:0000313" key="4">
    <source>
        <dbReference type="Proteomes" id="UP000095230"/>
    </source>
</evidence>